<name>A0A8T9BGW7_9HELO</name>
<dbReference type="EMBL" id="QGMF01000229">
    <property type="protein sequence ID" value="TVY17709.1"/>
    <property type="molecule type" value="Genomic_DNA"/>
</dbReference>
<accession>A0A8T9BGW7</accession>
<gene>
    <name evidence="2" type="ORF">LARI1_G004603</name>
</gene>
<proteinExistence type="predicted"/>
<dbReference type="InterPro" id="IPR002575">
    <property type="entry name" value="Aminoglycoside_PTrfase"/>
</dbReference>
<dbReference type="InterPro" id="IPR051678">
    <property type="entry name" value="AGP_Transferase"/>
</dbReference>
<reference evidence="2 3" key="1">
    <citation type="submission" date="2018-05" db="EMBL/GenBank/DDBJ databases">
        <title>Whole genome sequencing for identification of molecular markers to develop diagnostic detection tools for the regulated plant pathogen Lachnellula willkommii.</title>
        <authorList>
            <person name="Giroux E."/>
            <person name="Bilodeau G."/>
        </authorList>
    </citation>
    <scope>NUCLEOTIDE SEQUENCE [LARGE SCALE GENOMIC DNA]</scope>
    <source>
        <strain evidence="2 3">CBS 203.66</strain>
    </source>
</reference>
<dbReference type="OrthoDB" id="4177236at2759"/>
<dbReference type="PANTHER" id="PTHR21310:SF39">
    <property type="entry name" value="AMINOGLYCOSIDE PHOSPHOTRANSFERASE DOMAIN-CONTAINING PROTEIN"/>
    <property type="match status" value="1"/>
</dbReference>
<dbReference type="InterPro" id="IPR011009">
    <property type="entry name" value="Kinase-like_dom_sf"/>
</dbReference>
<sequence>MSPDPISATDEELIAFCNANRKGEARIIQLSEGAVIKLGLDVTAQRPHLPIGYLVMEFIHGTELSSYLESADAHQQEGVVNGLLQALDDLASVPLPNGQGPGPVGGGPLRGYLWSDSGVNSSFNSVSELGDFLNTIADYNPGPKSDRFDFAAAKLVMCHGDLAPRNILQLDDGRLALLDWANAGFYPAVFEIYAFRTRVDREPIFKSLLSRLPQEEKVERQIERLASVEGVLLRQGDAVN</sequence>
<dbReference type="Gene3D" id="3.90.1200.10">
    <property type="match status" value="1"/>
</dbReference>
<comment type="caution">
    <text evidence="2">The sequence shown here is derived from an EMBL/GenBank/DDBJ whole genome shotgun (WGS) entry which is preliminary data.</text>
</comment>
<feature type="domain" description="Aminoglycoside phosphotransferase" evidence="1">
    <location>
        <begin position="41"/>
        <end position="193"/>
    </location>
</feature>
<dbReference type="AlphaFoldDB" id="A0A8T9BGW7"/>
<dbReference type="Proteomes" id="UP000469559">
    <property type="component" value="Unassembled WGS sequence"/>
</dbReference>
<protein>
    <recommendedName>
        <fullName evidence="1">Aminoglycoside phosphotransferase domain-containing protein</fullName>
    </recommendedName>
</protein>
<evidence type="ECO:0000313" key="3">
    <source>
        <dbReference type="Proteomes" id="UP000469559"/>
    </source>
</evidence>
<evidence type="ECO:0000259" key="1">
    <source>
        <dbReference type="Pfam" id="PF01636"/>
    </source>
</evidence>
<evidence type="ECO:0000313" key="2">
    <source>
        <dbReference type="EMBL" id="TVY17709.1"/>
    </source>
</evidence>
<dbReference type="PANTHER" id="PTHR21310">
    <property type="entry name" value="AMINOGLYCOSIDE PHOSPHOTRANSFERASE-RELATED-RELATED"/>
    <property type="match status" value="1"/>
</dbReference>
<dbReference type="SUPFAM" id="SSF56112">
    <property type="entry name" value="Protein kinase-like (PK-like)"/>
    <property type="match status" value="1"/>
</dbReference>
<dbReference type="Pfam" id="PF01636">
    <property type="entry name" value="APH"/>
    <property type="match status" value="1"/>
</dbReference>
<keyword evidence="3" id="KW-1185">Reference proteome</keyword>
<organism evidence="2 3">
    <name type="scientific">Lachnellula arida</name>
    <dbReference type="NCBI Taxonomy" id="1316785"/>
    <lineage>
        <taxon>Eukaryota</taxon>
        <taxon>Fungi</taxon>
        <taxon>Dikarya</taxon>
        <taxon>Ascomycota</taxon>
        <taxon>Pezizomycotina</taxon>
        <taxon>Leotiomycetes</taxon>
        <taxon>Helotiales</taxon>
        <taxon>Lachnaceae</taxon>
        <taxon>Lachnellula</taxon>
    </lineage>
</organism>